<dbReference type="Gene3D" id="2.40.50.430">
    <property type="match status" value="1"/>
</dbReference>
<dbReference type="FunFam" id="2.40.50.430:FF:000001">
    <property type="entry name" value="DNA polymerase delta subunit 2"/>
    <property type="match status" value="1"/>
</dbReference>
<comment type="similarity">
    <text evidence="2">Belongs to the DNA polymerase delta/II small subunit family.</text>
</comment>
<evidence type="ECO:0000256" key="5">
    <source>
        <dbReference type="ARBA" id="ARBA00023242"/>
    </source>
</evidence>
<evidence type="ECO:0000256" key="2">
    <source>
        <dbReference type="ARBA" id="ARBA00006035"/>
    </source>
</evidence>
<protein>
    <recommendedName>
        <fullName evidence="3">DNA polymerase delta subunit 2</fullName>
    </recommendedName>
</protein>
<dbReference type="InterPro" id="IPR040663">
    <property type="entry name" value="DNA_pol_D_N"/>
</dbReference>
<evidence type="ECO:0000313" key="8">
    <source>
        <dbReference type="EMBL" id="JAS82714.1"/>
    </source>
</evidence>
<organism evidence="8">
    <name type="scientific">Homalodisca liturata</name>
    <dbReference type="NCBI Taxonomy" id="320908"/>
    <lineage>
        <taxon>Eukaryota</taxon>
        <taxon>Metazoa</taxon>
        <taxon>Ecdysozoa</taxon>
        <taxon>Arthropoda</taxon>
        <taxon>Hexapoda</taxon>
        <taxon>Insecta</taxon>
        <taxon>Pterygota</taxon>
        <taxon>Neoptera</taxon>
        <taxon>Paraneoptera</taxon>
        <taxon>Hemiptera</taxon>
        <taxon>Auchenorrhyncha</taxon>
        <taxon>Membracoidea</taxon>
        <taxon>Cicadellidae</taxon>
        <taxon>Cicadellinae</taxon>
        <taxon>Proconiini</taxon>
        <taxon>Homalodisca</taxon>
    </lineage>
</organism>
<dbReference type="InterPro" id="IPR024826">
    <property type="entry name" value="DNA_pol_delta/II_ssu"/>
</dbReference>
<evidence type="ECO:0000256" key="1">
    <source>
        <dbReference type="ARBA" id="ARBA00004123"/>
    </source>
</evidence>
<dbReference type="GO" id="GO:0003677">
    <property type="term" value="F:DNA binding"/>
    <property type="evidence" value="ECO:0007669"/>
    <property type="project" value="InterPro"/>
</dbReference>
<keyword evidence="5" id="KW-0539">Nucleus</keyword>
<dbReference type="Pfam" id="PF04042">
    <property type="entry name" value="DNA_pol_E_B"/>
    <property type="match status" value="1"/>
</dbReference>
<feature type="domain" description="DNA polymerase delta subunit OB-fold" evidence="7">
    <location>
        <begin position="53"/>
        <end position="182"/>
    </location>
</feature>
<dbReference type="AlphaFoldDB" id="A0A1B6I711"/>
<dbReference type="PANTHER" id="PTHR10416:SF0">
    <property type="entry name" value="DNA POLYMERASE DELTA SUBUNIT 2"/>
    <property type="match status" value="1"/>
</dbReference>
<proteinExistence type="inferred from homology"/>
<name>A0A1B6I711_9HEMI</name>
<reference evidence="8" key="1">
    <citation type="submission" date="2015-11" db="EMBL/GenBank/DDBJ databases">
        <title>De novo transcriptome assembly of four potential Pierce s Disease insect vectors from Arizona vineyards.</title>
        <authorList>
            <person name="Tassone E.E."/>
        </authorList>
    </citation>
    <scope>NUCLEOTIDE SEQUENCE</scope>
</reference>
<evidence type="ECO:0000259" key="7">
    <source>
        <dbReference type="Pfam" id="PF18018"/>
    </source>
</evidence>
<dbReference type="Pfam" id="PF18018">
    <property type="entry name" value="DNA_pol_D_N"/>
    <property type="match status" value="1"/>
</dbReference>
<comment type="subcellular location">
    <subcellularLocation>
        <location evidence="1">Nucleus</location>
    </subcellularLocation>
</comment>
<dbReference type="EMBL" id="GECU01024992">
    <property type="protein sequence ID" value="JAS82714.1"/>
    <property type="molecule type" value="Transcribed_RNA"/>
</dbReference>
<gene>
    <name evidence="8" type="ORF">g.30714</name>
</gene>
<sequence length="350" mass="38971">MKPQEDMSKKYGVLNCPPVEGNASAAMCQKRLECNYTDLSQIYRQQTKDFSKQFAHIYAVRLNSMRDALKMRAINKWGPDIKICRLVELQEASGEKCVIIGTLFLDQRLKPSILKEISEEAQLVPQPVRSNFVSDSDTLILEDELQRIVLQGRLDVHKVVTGVVCAVLGHEDANGGKFHVEDHCWAGVESVAPTVSPPQDDQYIVLLSGLSLANNANLLQVQLLVDWLSGFLGEPHDQEKASKVVRVILAGNNVRSDEMKKEDKVSKTTAVESSSSSLSAVQLLDEFLHQLVQFIDVDVMPGEFDPTNHTLPQQPLHYCMFPKASRYDSLHGVPNPYSCLVNGRRLTGTA</sequence>
<evidence type="ECO:0000256" key="3">
    <source>
        <dbReference type="ARBA" id="ARBA00017588"/>
    </source>
</evidence>
<evidence type="ECO:0000256" key="4">
    <source>
        <dbReference type="ARBA" id="ARBA00022705"/>
    </source>
</evidence>
<dbReference type="GO" id="GO:0006271">
    <property type="term" value="P:DNA strand elongation involved in DNA replication"/>
    <property type="evidence" value="ECO:0007669"/>
    <property type="project" value="TreeGrafter"/>
</dbReference>
<evidence type="ECO:0000259" key="6">
    <source>
        <dbReference type="Pfam" id="PF04042"/>
    </source>
</evidence>
<dbReference type="GO" id="GO:0043625">
    <property type="term" value="C:delta DNA polymerase complex"/>
    <property type="evidence" value="ECO:0007669"/>
    <property type="project" value="TreeGrafter"/>
</dbReference>
<dbReference type="Gene3D" id="3.60.21.50">
    <property type="match status" value="1"/>
</dbReference>
<dbReference type="InterPro" id="IPR007185">
    <property type="entry name" value="DNA_pol_a/d/e_bsu"/>
</dbReference>
<keyword evidence="4" id="KW-0235">DNA replication</keyword>
<feature type="domain" description="DNA polymerase alpha/delta/epsilon subunit B" evidence="6">
    <location>
        <begin position="204"/>
        <end position="349"/>
    </location>
</feature>
<accession>A0A1B6I711</accession>
<dbReference type="PANTHER" id="PTHR10416">
    <property type="entry name" value="DNA POLYMERASE DELTA SUBUNIT 2"/>
    <property type="match status" value="1"/>
</dbReference>
<feature type="non-terminal residue" evidence="8">
    <location>
        <position position="350"/>
    </location>
</feature>